<dbReference type="PANTHER" id="PTHR30346">
    <property type="entry name" value="TRANSCRIPTIONAL DUAL REGULATOR HCAR-RELATED"/>
    <property type="match status" value="1"/>
</dbReference>
<evidence type="ECO:0000256" key="1">
    <source>
        <dbReference type="ARBA" id="ARBA00009437"/>
    </source>
</evidence>
<proteinExistence type="inferred from homology"/>
<evidence type="ECO:0000256" key="2">
    <source>
        <dbReference type="ARBA" id="ARBA00023015"/>
    </source>
</evidence>
<dbReference type="EMBL" id="RSFW01000024">
    <property type="protein sequence ID" value="RSD24459.1"/>
    <property type="molecule type" value="Genomic_DNA"/>
</dbReference>
<comment type="caution">
    <text evidence="6">The sequence shown here is derived from an EMBL/GenBank/DDBJ whole genome shotgun (WGS) entry which is preliminary data.</text>
</comment>
<dbReference type="GO" id="GO:0003700">
    <property type="term" value="F:DNA-binding transcription factor activity"/>
    <property type="evidence" value="ECO:0007669"/>
    <property type="project" value="InterPro"/>
</dbReference>
<dbReference type="InterPro" id="IPR000847">
    <property type="entry name" value="LysR_HTH_N"/>
</dbReference>
<evidence type="ECO:0000256" key="3">
    <source>
        <dbReference type="ARBA" id="ARBA00023125"/>
    </source>
</evidence>
<dbReference type="PROSITE" id="PS50931">
    <property type="entry name" value="HTH_LYSR"/>
    <property type="match status" value="1"/>
</dbReference>
<dbReference type="PRINTS" id="PR00039">
    <property type="entry name" value="HTHLYSR"/>
</dbReference>
<dbReference type="Gene3D" id="1.10.10.10">
    <property type="entry name" value="Winged helix-like DNA-binding domain superfamily/Winged helix DNA-binding domain"/>
    <property type="match status" value="1"/>
</dbReference>
<protein>
    <submittedName>
        <fullName evidence="6">LysR family transcriptional regulator</fullName>
    </submittedName>
</protein>
<comment type="similarity">
    <text evidence="1">Belongs to the LysR transcriptional regulatory family.</text>
</comment>
<gene>
    <name evidence="6" type="ORF">EJA10_19455</name>
</gene>
<feature type="non-terminal residue" evidence="6">
    <location>
        <position position="42"/>
    </location>
</feature>
<dbReference type="OrthoDB" id="9803735at2"/>
<reference evidence="7" key="1">
    <citation type="submission" date="2018-12" db="EMBL/GenBank/DDBJ databases">
        <title>Bacillus chawlae sp. nov., Bacillus glennii sp. nov., and Bacillus saganii sp. nov. Isolated from the Vehicle Assembly Building at Kennedy Space Center where the Viking Spacecraft were Assembled.</title>
        <authorList>
            <person name="Seuylemezian A."/>
            <person name="Vaishampayan P."/>
        </authorList>
    </citation>
    <scope>NUCLEOTIDE SEQUENCE [LARGE SCALE GENOMIC DNA]</scope>
    <source>
        <strain evidence="7">DSM 13966</strain>
    </source>
</reference>
<dbReference type="AlphaFoldDB" id="A0A3R9EY00"/>
<dbReference type="Pfam" id="PF00126">
    <property type="entry name" value="HTH_1"/>
    <property type="match status" value="1"/>
</dbReference>
<dbReference type="InterPro" id="IPR036390">
    <property type="entry name" value="WH_DNA-bd_sf"/>
</dbReference>
<dbReference type="SUPFAM" id="SSF46785">
    <property type="entry name" value="Winged helix' DNA-binding domain"/>
    <property type="match status" value="1"/>
</dbReference>
<feature type="domain" description="HTH lysR-type" evidence="5">
    <location>
        <begin position="1"/>
        <end position="42"/>
    </location>
</feature>
<dbReference type="GO" id="GO:0032993">
    <property type="term" value="C:protein-DNA complex"/>
    <property type="evidence" value="ECO:0007669"/>
    <property type="project" value="TreeGrafter"/>
</dbReference>
<sequence>MDVRQLRYFIAIAEEKNITAAANKLHMSQPPLSLQLKQMEEE</sequence>
<dbReference type="Proteomes" id="UP000279911">
    <property type="component" value="Unassembled WGS sequence"/>
</dbReference>
<dbReference type="RefSeq" id="WP_142999690.1">
    <property type="nucleotide sequence ID" value="NZ_RSFW01000024.1"/>
</dbReference>
<dbReference type="InterPro" id="IPR036388">
    <property type="entry name" value="WH-like_DNA-bd_sf"/>
</dbReference>
<keyword evidence="4" id="KW-0804">Transcription</keyword>
<keyword evidence="3" id="KW-0238">DNA-binding</keyword>
<evidence type="ECO:0000256" key="4">
    <source>
        <dbReference type="ARBA" id="ARBA00023163"/>
    </source>
</evidence>
<accession>A0A3R9EY00</accession>
<dbReference type="GO" id="GO:0003677">
    <property type="term" value="F:DNA binding"/>
    <property type="evidence" value="ECO:0007669"/>
    <property type="project" value="UniProtKB-KW"/>
</dbReference>
<evidence type="ECO:0000313" key="6">
    <source>
        <dbReference type="EMBL" id="RSD24459.1"/>
    </source>
</evidence>
<evidence type="ECO:0000313" key="7">
    <source>
        <dbReference type="Proteomes" id="UP000279911"/>
    </source>
</evidence>
<keyword evidence="2" id="KW-0805">Transcription regulation</keyword>
<evidence type="ECO:0000259" key="5">
    <source>
        <dbReference type="PROSITE" id="PS50931"/>
    </source>
</evidence>
<dbReference type="PANTHER" id="PTHR30346:SF28">
    <property type="entry name" value="HTH-TYPE TRANSCRIPTIONAL REGULATOR CYNR"/>
    <property type="match status" value="1"/>
</dbReference>
<name>A0A3R9EY00_9BACI</name>
<organism evidence="6 7">
    <name type="scientific">Mesobacillus subterraneus</name>
    <dbReference type="NCBI Taxonomy" id="285983"/>
    <lineage>
        <taxon>Bacteria</taxon>
        <taxon>Bacillati</taxon>
        <taxon>Bacillota</taxon>
        <taxon>Bacilli</taxon>
        <taxon>Bacillales</taxon>
        <taxon>Bacillaceae</taxon>
        <taxon>Mesobacillus</taxon>
    </lineage>
</organism>